<comment type="caution">
    <text evidence="1">The sequence shown here is derived from an EMBL/GenBank/DDBJ whole genome shotgun (WGS) entry which is preliminary data.</text>
</comment>
<keyword evidence="1" id="KW-0238">DNA-binding</keyword>
<evidence type="ECO:0000313" key="1">
    <source>
        <dbReference type="EMBL" id="NME89469.1"/>
    </source>
</evidence>
<protein>
    <submittedName>
        <fullName evidence="1">MmcQ/YjbR family DNA-binding protein</fullName>
    </submittedName>
</protein>
<dbReference type="PANTHER" id="PTHR35145">
    <property type="entry name" value="CYTOPLASMIC PROTEIN-RELATED"/>
    <property type="match status" value="1"/>
</dbReference>
<organism evidence="1 2">
    <name type="scientific">Corynebacterium stationis</name>
    <dbReference type="NCBI Taxonomy" id="1705"/>
    <lineage>
        <taxon>Bacteria</taxon>
        <taxon>Bacillati</taxon>
        <taxon>Actinomycetota</taxon>
        <taxon>Actinomycetes</taxon>
        <taxon>Mycobacteriales</taxon>
        <taxon>Corynebacteriaceae</taxon>
        <taxon>Corynebacterium</taxon>
    </lineage>
</organism>
<dbReference type="Gene3D" id="3.90.1150.30">
    <property type="match status" value="1"/>
</dbReference>
<dbReference type="AlphaFoldDB" id="A0AB36CKV5"/>
<dbReference type="PANTHER" id="PTHR35145:SF1">
    <property type="entry name" value="CYTOPLASMIC PROTEIN"/>
    <property type="match status" value="1"/>
</dbReference>
<dbReference type="RefSeq" id="WP_168969750.1">
    <property type="nucleotide sequence ID" value="NZ_JABAFZ010000006.1"/>
</dbReference>
<dbReference type="EMBL" id="JABAFZ010000006">
    <property type="protein sequence ID" value="NME89469.1"/>
    <property type="molecule type" value="Genomic_DNA"/>
</dbReference>
<proteinExistence type="predicted"/>
<name>A0AB36CKV5_9CORY</name>
<evidence type="ECO:0000313" key="2">
    <source>
        <dbReference type="Proteomes" id="UP000544551"/>
    </source>
</evidence>
<dbReference type="InterPro" id="IPR007351">
    <property type="entry name" value="YjbR"/>
</dbReference>
<dbReference type="Proteomes" id="UP000544551">
    <property type="component" value="Unassembled WGS sequence"/>
</dbReference>
<dbReference type="SUPFAM" id="SSF142906">
    <property type="entry name" value="YjbR-like"/>
    <property type="match status" value="1"/>
</dbReference>
<reference evidence="1 2" key="1">
    <citation type="submission" date="2020-04" db="EMBL/GenBank/DDBJ databases">
        <authorList>
            <person name="Hitch T.C.A."/>
            <person name="Wylensek D."/>
            <person name="Clavel T."/>
        </authorList>
    </citation>
    <scope>NUCLEOTIDE SEQUENCE [LARGE SCALE GENOMIC DNA]</scope>
    <source>
        <strain evidence="1 2">BL-383-APC-3D</strain>
    </source>
</reference>
<gene>
    <name evidence="1" type="ORF">HF853_07270</name>
</gene>
<dbReference type="InterPro" id="IPR038056">
    <property type="entry name" value="YjbR-like_sf"/>
</dbReference>
<sequence>MDGKELQKRAVARANELPGTELTHPFGLDSDVWKICGKMFMFLAELDGEEIVNLKTDPLDSEILRKAHASITPGWHMNKKHWITIRAGGKVDAQLVDELVTDSYLLVVESLPKYKQPVNPQSFASDN</sequence>
<accession>A0AB36CKV5</accession>
<dbReference type="Pfam" id="PF04237">
    <property type="entry name" value="YjbR"/>
    <property type="match status" value="1"/>
</dbReference>
<dbReference type="GO" id="GO:0003677">
    <property type="term" value="F:DNA binding"/>
    <property type="evidence" value="ECO:0007669"/>
    <property type="project" value="UniProtKB-KW"/>
</dbReference>
<dbReference type="InterPro" id="IPR058532">
    <property type="entry name" value="YjbR/MT2646/Rv2570-like"/>
</dbReference>